<dbReference type="AlphaFoldDB" id="A0A6I3KBP4"/>
<organism evidence="1 2">
    <name type="scientific">Hyphomicrobium album</name>
    <dbReference type="NCBI Taxonomy" id="2665159"/>
    <lineage>
        <taxon>Bacteria</taxon>
        <taxon>Pseudomonadati</taxon>
        <taxon>Pseudomonadota</taxon>
        <taxon>Alphaproteobacteria</taxon>
        <taxon>Hyphomicrobiales</taxon>
        <taxon>Hyphomicrobiaceae</taxon>
        <taxon>Hyphomicrobium</taxon>
    </lineage>
</organism>
<dbReference type="EMBL" id="WMBQ01000001">
    <property type="protein sequence ID" value="MTD92845.1"/>
    <property type="molecule type" value="Genomic_DNA"/>
</dbReference>
<keyword evidence="2" id="KW-1185">Reference proteome</keyword>
<evidence type="ECO:0000313" key="1">
    <source>
        <dbReference type="EMBL" id="MTD92845.1"/>
    </source>
</evidence>
<name>A0A6I3KBP4_9HYPH</name>
<sequence>MDQAFTPALMRVFAMELHSVCRLHPVPLEIKLRLEQLRLIELIRAHGIAPSPRATEFEPLAAAG</sequence>
<accession>A0A6I3KBP4</accession>
<dbReference type="Proteomes" id="UP000440694">
    <property type="component" value="Unassembled WGS sequence"/>
</dbReference>
<protein>
    <submittedName>
        <fullName evidence="1">Uncharacterized protein</fullName>
    </submittedName>
</protein>
<reference evidence="1 2" key="1">
    <citation type="submission" date="2019-11" db="EMBL/GenBank/DDBJ databases">
        <title>Identification of a novel strain.</title>
        <authorList>
            <person name="Xu Q."/>
            <person name="Wang G."/>
        </authorList>
    </citation>
    <scope>NUCLEOTIDE SEQUENCE [LARGE SCALE GENOMIC DNA]</scope>
    <source>
        <strain evidence="2">xq</strain>
    </source>
</reference>
<dbReference type="RefSeq" id="WP_154737435.1">
    <property type="nucleotide sequence ID" value="NZ_WMBQ01000001.1"/>
</dbReference>
<comment type="caution">
    <text evidence="1">The sequence shown here is derived from an EMBL/GenBank/DDBJ whole genome shotgun (WGS) entry which is preliminary data.</text>
</comment>
<proteinExistence type="predicted"/>
<evidence type="ECO:0000313" key="2">
    <source>
        <dbReference type="Proteomes" id="UP000440694"/>
    </source>
</evidence>
<gene>
    <name evidence="1" type="ORF">GIW81_00685</name>
</gene>